<evidence type="ECO:0000313" key="1">
    <source>
        <dbReference type="EMBL" id="VVE42103.1"/>
    </source>
</evidence>
<dbReference type="EMBL" id="CABPSD010000016">
    <property type="protein sequence ID" value="VVE42103.1"/>
    <property type="molecule type" value="Genomic_DNA"/>
</dbReference>
<accession>A0A5E4Y0S7</accession>
<evidence type="ECO:0000313" key="2">
    <source>
        <dbReference type="Proteomes" id="UP000368474"/>
    </source>
</evidence>
<organism evidence="1 2">
    <name type="scientific">Pandoraea morbifera</name>
    <dbReference type="NCBI Taxonomy" id="2508300"/>
    <lineage>
        <taxon>Bacteria</taxon>
        <taxon>Pseudomonadati</taxon>
        <taxon>Pseudomonadota</taxon>
        <taxon>Betaproteobacteria</taxon>
        <taxon>Burkholderiales</taxon>
        <taxon>Burkholderiaceae</taxon>
        <taxon>Pandoraea</taxon>
    </lineage>
</organism>
<dbReference type="AlphaFoldDB" id="A0A5E4Y0S7"/>
<name>A0A5E4Y0S7_9BURK</name>
<keyword evidence="2" id="KW-1185">Reference proteome</keyword>
<proteinExistence type="predicted"/>
<protein>
    <submittedName>
        <fullName evidence="1">Uncharacterized protein</fullName>
    </submittedName>
</protein>
<dbReference type="Proteomes" id="UP000368474">
    <property type="component" value="Unassembled WGS sequence"/>
</dbReference>
<reference evidence="1 2" key="1">
    <citation type="submission" date="2019-08" db="EMBL/GenBank/DDBJ databases">
        <authorList>
            <person name="Peeters C."/>
        </authorList>
    </citation>
    <scope>NUCLEOTIDE SEQUENCE [LARGE SCALE GENOMIC DNA]</scope>
    <source>
        <strain evidence="1 2">LMG 31116</strain>
    </source>
</reference>
<gene>
    <name evidence="1" type="ORF">PMO31116_04171</name>
</gene>
<sequence length="53" mass="6049">MKTSRHTEARIAFAPYDIAGGRGMRRRRLSGLSRYWASAVFTDDAARSRIAKY</sequence>